<comment type="caution">
    <text evidence="2">The sequence shown here is derived from an EMBL/GenBank/DDBJ whole genome shotgun (WGS) entry which is preliminary data.</text>
</comment>
<reference evidence="2" key="2">
    <citation type="submission" date="2020-10" db="EMBL/GenBank/DDBJ databases">
        <authorList>
            <person name="Cooper E.A."/>
            <person name="Brenton Z.W."/>
            <person name="Flinn B.S."/>
            <person name="Jenkins J."/>
            <person name="Shu S."/>
            <person name="Flowers D."/>
            <person name="Luo F."/>
            <person name="Wang Y."/>
            <person name="Xia P."/>
            <person name="Barry K."/>
            <person name="Daum C."/>
            <person name="Lipzen A."/>
            <person name="Yoshinaga Y."/>
            <person name="Schmutz J."/>
            <person name="Saski C."/>
            <person name="Vermerris W."/>
            <person name="Kresovich S."/>
        </authorList>
    </citation>
    <scope>NUCLEOTIDE SEQUENCE</scope>
</reference>
<reference evidence="2" key="1">
    <citation type="journal article" date="2019" name="BMC Genomics">
        <title>A new reference genome for Sorghum bicolor reveals high levels of sequence similarity between sweet and grain genotypes: implications for the genetics of sugar metabolism.</title>
        <authorList>
            <person name="Cooper E.A."/>
            <person name="Brenton Z.W."/>
            <person name="Flinn B.S."/>
            <person name="Jenkins J."/>
            <person name="Shu S."/>
            <person name="Flowers D."/>
            <person name="Luo F."/>
            <person name="Wang Y."/>
            <person name="Xia P."/>
            <person name="Barry K."/>
            <person name="Daum C."/>
            <person name="Lipzen A."/>
            <person name="Yoshinaga Y."/>
            <person name="Schmutz J."/>
            <person name="Saski C."/>
            <person name="Vermerris W."/>
            <person name="Kresovich S."/>
        </authorList>
    </citation>
    <scope>NUCLEOTIDE SEQUENCE</scope>
</reference>
<evidence type="ECO:0000313" key="2">
    <source>
        <dbReference type="EMBL" id="KAG0530845.1"/>
    </source>
</evidence>
<sequence>MLGRRYFLPIVLFLVIQLILISIISQAKEDWPAPAGCGWGDYTPPCGPIVRSPPCHHPQCH</sequence>
<dbReference type="OMA" id="AKEDWPA"/>
<dbReference type="AlphaFoldDB" id="A0A921UH87"/>
<organism evidence="2 3">
    <name type="scientific">Sorghum bicolor</name>
    <name type="common">Sorghum</name>
    <name type="synonym">Sorghum vulgare</name>
    <dbReference type="NCBI Taxonomy" id="4558"/>
    <lineage>
        <taxon>Eukaryota</taxon>
        <taxon>Viridiplantae</taxon>
        <taxon>Streptophyta</taxon>
        <taxon>Embryophyta</taxon>
        <taxon>Tracheophyta</taxon>
        <taxon>Spermatophyta</taxon>
        <taxon>Magnoliopsida</taxon>
        <taxon>Liliopsida</taxon>
        <taxon>Poales</taxon>
        <taxon>Poaceae</taxon>
        <taxon>PACMAD clade</taxon>
        <taxon>Panicoideae</taxon>
        <taxon>Andropogonodae</taxon>
        <taxon>Andropogoneae</taxon>
        <taxon>Sorghinae</taxon>
        <taxon>Sorghum</taxon>
    </lineage>
</organism>
<dbReference type="Proteomes" id="UP000807115">
    <property type="component" value="Chromosome 5"/>
</dbReference>
<evidence type="ECO:0000256" key="1">
    <source>
        <dbReference type="SAM" id="Phobius"/>
    </source>
</evidence>
<keyword evidence="1" id="KW-0472">Membrane</keyword>
<dbReference type="EMBL" id="CM027684">
    <property type="protein sequence ID" value="KAG0530845.1"/>
    <property type="molecule type" value="Genomic_DNA"/>
</dbReference>
<name>A0A921UH87_SORBI</name>
<gene>
    <name evidence="2" type="ORF">BDA96_05G222100</name>
</gene>
<dbReference type="Gramene" id="EES10208">
    <property type="protein sequence ID" value="EES10208"/>
    <property type="gene ID" value="SORBI_3005G205400"/>
</dbReference>
<proteinExistence type="predicted"/>
<feature type="transmembrane region" description="Helical" evidence="1">
    <location>
        <begin position="6"/>
        <end position="24"/>
    </location>
</feature>
<keyword evidence="1" id="KW-1133">Transmembrane helix</keyword>
<keyword evidence="1" id="KW-0812">Transmembrane</keyword>
<protein>
    <submittedName>
        <fullName evidence="2">Uncharacterized protein</fullName>
    </submittedName>
</protein>
<evidence type="ECO:0000313" key="3">
    <source>
        <dbReference type="Proteomes" id="UP000807115"/>
    </source>
</evidence>
<accession>A0A921UH87</accession>